<dbReference type="EMBL" id="NEEW01000006">
    <property type="protein sequence ID" value="PJD84339.1"/>
    <property type="molecule type" value="Genomic_DNA"/>
</dbReference>
<accession>A0A2J0Q0A0</accession>
<reference evidence="1 2" key="1">
    <citation type="journal article" date="2017" name="J. Antimicrob. Chemother.">
        <title>Characterization of the population structure, drug resistance mechanisms and plasmids of the community-associated Enterobacter cloacae complex in China.</title>
        <authorList>
            <person name="Zhou K."/>
            <person name="Yu W."/>
            <person name="Cao X."/>
            <person name="Shen P."/>
            <person name="Lu H."/>
            <person name="Luo Q."/>
            <person name="Rossen J.W.A."/>
            <person name="Xiao Y."/>
        </authorList>
    </citation>
    <scope>NUCLEOTIDE SEQUENCE [LARGE SCALE GENOMIC DNA]</scope>
    <source>
        <strain evidence="1 2">ECC904</strain>
    </source>
</reference>
<sequence length="105" mass="11692">MTKTDIDLMLQEFHEQLHIPLLDATTEAYRQGTPESVSEAVKQLHLASVVMQGIISVVEQSESLNEDQDVLREVSQVAQSLVSCMQDLDGLAQDIAEEYAALEFE</sequence>
<name>A0A2J0Q0A0_9ENTR</name>
<protein>
    <submittedName>
        <fullName evidence="1">Uncharacterized protein</fullName>
    </submittedName>
</protein>
<comment type="caution">
    <text evidence="1">The sequence shown here is derived from an EMBL/GenBank/DDBJ whole genome shotgun (WGS) entry which is preliminary data.</text>
</comment>
<dbReference type="Proteomes" id="UP000229974">
    <property type="component" value="Unassembled WGS sequence"/>
</dbReference>
<gene>
    <name evidence="1" type="ORF">B9Q30_14395</name>
</gene>
<dbReference type="RefSeq" id="WP_023304374.1">
    <property type="nucleotide sequence ID" value="NZ_CABGUG010000005.1"/>
</dbReference>
<evidence type="ECO:0000313" key="2">
    <source>
        <dbReference type="Proteomes" id="UP000229974"/>
    </source>
</evidence>
<proteinExistence type="predicted"/>
<dbReference type="AlphaFoldDB" id="A0A2J0Q0A0"/>
<organism evidence="1 2">
    <name type="scientific">Enterobacter hormaechei</name>
    <dbReference type="NCBI Taxonomy" id="158836"/>
    <lineage>
        <taxon>Bacteria</taxon>
        <taxon>Pseudomonadati</taxon>
        <taxon>Pseudomonadota</taxon>
        <taxon>Gammaproteobacteria</taxon>
        <taxon>Enterobacterales</taxon>
        <taxon>Enterobacteriaceae</taxon>
        <taxon>Enterobacter</taxon>
        <taxon>Enterobacter cloacae complex</taxon>
    </lineage>
</organism>
<evidence type="ECO:0000313" key="1">
    <source>
        <dbReference type="EMBL" id="PJD84339.1"/>
    </source>
</evidence>